<protein>
    <submittedName>
        <fullName evidence="1">Uncharacterized protein</fullName>
    </submittedName>
</protein>
<accession>A0A5C7S5U1</accession>
<evidence type="ECO:0000313" key="1">
    <source>
        <dbReference type="EMBL" id="ACK54777.1"/>
    </source>
</evidence>
<accession>C4ZP19</accession>
<dbReference type="Proteomes" id="UP000321192">
    <property type="component" value="Unassembled WGS sequence"/>
</dbReference>
<reference evidence="2 4" key="3">
    <citation type="submission" date="2018-09" db="EMBL/GenBank/DDBJ databases">
        <title>Metagenome Assembled Genomes from an Advanced Water Purification Facility.</title>
        <authorList>
            <person name="Stamps B.W."/>
            <person name="Spear J.R."/>
        </authorList>
    </citation>
    <scope>NUCLEOTIDE SEQUENCE [LARGE SCALE GENOMIC DNA]</scope>
    <source>
        <strain evidence="2">Bin_27_1</strain>
    </source>
</reference>
<keyword evidence="3" id="KW-1185">Reference proteome</keyword>
<evidence type="ECO:0000313" key="2">
    <source>
        <dbReference type="EMBL" id="TXH79027.1"/>
    </source>
</evidence>
<reference evidence="3" key="1">
    <citation type="submission" date="2009-05" db="EMBL/GenBank/DDBJ databases">
        <title>Complete sequence of chromosome of Thauera sp. MZ1T.</title>
        <authorList>
            <consortium name="US DOE Joint Genome Institute"/>
            <person name="Lucas S."/>
            <person name="Copeland A."/>
            <person name="Lapidus A."/>
            <person name="Glavina del Rio T."/>
            <person name="Dalin E."/>
            <person name="Tice H."/>
            <person name="Bruce D."/>
            <person name="Goodwin L."/>
            <person name="Pitluck S."/>
            <person name="Sims D."/>
            <person name="Brettin T."/>
            <person name="Detter J.C."/>
            <person name="Han C."/>
            <person name="Larimer F."/>
            <person name="Land M."/>
            <person name="Hauser L."/>
            <person name="Kyrpides N."/>
            <person name="Mikhailova N."/>
            <person name="Sayler G.S."/>
        </authorList>
    </citation>
    <scope>NUCLEOTIDE SEQUENCE [LARGE SCALE GENOMIC DNA]</scope>
    <source>
        <strain evidence="3">MZ1T</strain>
    </source>
</reference>
<gene>
    <name evidence="1" type="ordered locus">Tmz1t_2028</name>
    <name evidence="2" type="ORF">E6Q80_21360</name>
</gene>
<evidence type="ECO:0000313" key="4">
    <source>
        <dbReference type="Proteomes" id="UP000321192"/>
    </source>
</evidence>
<organism evidence="1 3">
    <name type="scientific">Thauera aminoaromatica</name>
    <dbReference type="NCBI Taxonomy" id="164330"/>
    <lineage>
        <taxon>Bacteria</taxon>
        <taxon>Pseudomonadati</taxon>
        <taxon>Pseudomonadota</taxon>
        <taxon>Betaproteobacteria</taxon>
        <taxon>Rhodocyclales</taxon>
        <taxon>Zoogloeaceae</taxon>
        <taxon>Thauera</taxon>
    </lineage>
</organism>
<dbReference type="RefSeq" id="WP_004301217.1">
    <property type="nucleotide sequence ID" value="NC_011662.2"/>
</dbReference>
<dbReference type="EMBL" id="CP001281">
    <property type="protein sequence ID" value="ACK54777.1"/>
    <property type="molecule type" value="Genomic_DNA"/>
</dbReference>
<dbReference type="Pfam" id="PF21651">
    <property type="entry name" value="DUF6858"/>
    <property type="match status" value="1"/>
</dbReference>
<proteinExistence type="predicted"/>
<evidence type="ECO:0000313" key="3">
    <source>
        <dbReference type="Proteomes" id="UP000002186"/>
    </source>
</evidence>
<dbReference type="InterPro" id="IPR049204">
    <property type="entry name" value="DUF6858"/>
</dbReference>
<dbReference type="Proteomes" id="UP000002186">
    <property type="component" value="Chromosome"/>
</dbReference>
<name>C4ZP19_THASP</name>
<sequence length="130" mass="14573">MQNKLLADKYPIHVLELGKNETDHVRLDDLLAAIEAKAEADPTVRLIATFDHLSHTKLIGGEIRPDILAAKNLIFCFGVKLLDPNMMAVRPRSIGFAELPDRFVISFLEAPMPEANRKMIEWVTALRKAA</sequence>
<dbReference type="eggNOG" id="ENOG5031Y5N">
    <property type="taxonomic scope" value="Bacteria"/>
</dbReference>
<dbReference type="HOGENOM" id="CLU_1937128_0_0_4"/>
<dbReference type="KEGG" id="tmz:Tmz1t_2028"/>
<reference evidence="1 3" key="2">
    <citation type="journal article" date="2012" name="Stand. Genomic Sci.">
        <title>Complete genome sequence of Thauera aminoaromatica strain MZ1T.</title>
        <authorList>
            <person name="Jiang K."/>
            <person name="Sanseverino J."/>
            <person name="Chauhan A."/>
            <person name="Lucas S."/>
            <person name="Copeland A."/>
            <person name="Lapidus A."/>
            <person name="Del Rio T.G."/>
            <person name="Dalin E."/>
            <person name="Tice H."/>
            <person name="Bruce D."/>
            <person name="Goodwin L."/>
            <person name="Pitluck S."/>
            <person name="Sims D."/>
            <person name="Brettin T."/>
            <person name="Detter J.C."/>
            <person name="Han C."/>
            <person name="Chang Y.J."/>
            <person name="Larimer F."/>
            <person name="Land M."/>
            <person name="Hauser L."/>
            <person name="Kyrpides N.C."/>
            <person name="Mikhailova N."/>
            <person name="Moser S."/>
            <person name="Jegier P."/>
            <person name="Close D."/>
            <person name="Debruyn J.M."/>
            <person name="Wang Y."/>
            <person name="Layton A.C."/>
            <person name="Allen M.S."/>
            <person name="Sayler G.S."/>
        </authorList>
    </citation>
    <scope>NUCLEOTIDE SEQUENCE [LARGE SCALE GENOMIC DNA]</scope>
    <source>
        <strain evidence="1 3">MZ1T</strain>
    </source>
</reference>
<dbReference type="AlphaFoldDB" id="C4ZP19"/>
<dbReference type="EMBL" id="SSFD01000367">
    <property type="protein sequence ID" value="TXH79027.1"/>
    <property type="molecule type" value="Genomic_DNA"/>
</dbReference>
<dbReference type="OrthoDB" id="597829at2"/>